<feature type="signal peptide" evidence="2">
    <location>
        <begin position="1"/>
        <end position="19"/>
    </location>
</feature>
<proteinExistence type="predicted"/>
<protein>
    <submittedName>
        <fullName evidence="3">Uncharacterized protein</fullName>
    </submittedName>
</protein>
<dbReference type="EMBL" id="JAENII010000003">
    <property type="protein sequence ID" value="MBK1826554.1"/>
    <property type="molecule type" value="Genomic_DNA"/>
</dbReference>
<feature type="chain" id="PRO_5037511028" evidence="2">
    <location>
        <begin position="20"/>
        <end position="937"/>
    </location>
</feature>
<evidence type="ECO:0000256" key="2">
    <source>
        <dbReference type="SAM" id="SignalP"/>
    </source>
</evidence>
<accession>A0A934RC27</accession>
<organism evidence="3 4">
    <name type="scientific">Haloferula rosea</name>
    <dbReference type="NCBI Taxonomy" id="490093"/>
    <lineage>
        <taxon>Bacteria</taxon>
        <taxon>Pseudomonadati</taxon>
        <taxon>Verrucomicrobiota</taxon>
        <taxon>Verrucomicrobiia</taxon>
        <taxon>Verrucomicrobiales</taxon>
        <taxon>Verrucomicrobiaceae</taxon>
        <taxon>Haloferula</taxon>
    </lineage>
</organism>
<dbReference type="SUPFAM" id="SSF51126">
    <property type="entry name" value="Pectin lyase-like"/>
    <property type="match status" value="1"/>
</dbReference>
<dbReference type="InterPro" id="IPR011050">
    <property type="entry name" value="Pectin_lyase_fold/virulence"/>
</dbReference>
<evidence type="ECO:0000313" key="4">
    <source>
        <dbReference type="Proteomes" id="UP000658278"/>
    </source>
</evidence>
<dbReference type="RefSeq" id="WP_200277630.1">
    <property type="nucleotide sequence ID" value="NZ_JAENII010000003.1"/>
</dbReference>
<reference evidence="3" key="1">
    <citation type="submission" date="2021-01" db="EMBL/GenBank/DDBJ databases">
        <title>Modified the classification status of verrucomicrobia.</title>
        <authorList>
            <person name="Feng X."/>
        </authorList>
    </citation>
    <scope>NUCLEOTIDE SEQUENCE</scope>
    <source>
        <strain evidence="3">KCTC 22201</strain>
    </source>
</reference>
<keyword evidence="1 2" id="KW-0732">Signal</keyword>
<gene>
    <name evidence="3" type="ORF">JIN81_05960</name>
</gene>
<dbReference type="AlphaFoldDB" id="A0A934RC27"/>
<keyword evidence="4" id="KW-1185">Reference proteome</keyword>
<evidence type="ECO:0000313" key="3">
    <source>
        <dbReference type="EMBL" id="MBK1826554.1"/>
    </source>
</evidence>
<name>A0A934RC27_9BACT</name>
<dbReference type="NCBIfam" id="TIGR02601">
    <property type="entry name" value="autotrns_rpt"/>
    <property type="match status" value="1"/>
</dbReference>
<evidence type="ECO:0000256" key="1">
    <source>
        <dbReference type="ARBA" id="ARBA00022729"/>
    </source>
</evidence>
<dbReference type="InterPro" id="IPR013425">
    <property type="entry name" value="Autotrns_rpt"/>
</dbReference>
<sequence length="937" mass="95963">MKRTSILLALISSTSLGQAAITSSKASVDFTYLYEMDVNPSSQDLDSNSTSDFFTGTVSGITSPQTYSGGVAASDLANGEQLFRTDYGGSITRAILATDTPYTLELSVEKTAGTQGSQGWFSLALQSPGATQSARFSFKDDVVTFRTTGGTFTEYLSGTDFTSGQQVVRIAYEGSNNYYIWVNETLLNADLSTPINGGNGSFNTGGSWFIGNFSGDTGGDWEVDFLRFDNTGAFEPGDPIVPDDLTWTAATDSNWDDLTNNWQLTDTTPTAFSDSDNVTFDDTAASGAVTIVGTPSPDSILVNNDVLPYTLGGSTIIGPATLTKDGPGSLALTADHAYSGGTTLTMGTITAGDGATAGEIGAGPVSLASGTTLTISRSDFLDYKATAKMRNVSGAGDIVIDGGGTLWNYTGGGVAFASPNTWSGFSGTLTVLGDSEFQTIRNGATAMGTGTIILGDATTSGTLSQIEGNWTWTNDISVVGPANLIANNSAGAGRSLKIQGTLTGDGSLSFDDSTGAMTNLNRGFIITSDLALTSPLGITLDTPVRIGGVPGDSDSLAADSFGSLGTTAVNNEGTLTFTRTDDHSVDAIISGGGNVRIGAPSTGGIGDTSTQIVTFTSSQSYTGSTTVESGRLVIPSGTTHAASTVFAADEGTISGEGTINGFLDIEGTLAPGSSVGTLTTLSSLTLFGDAIYEWEIGAWNPASADLVQADSIDIFVGGDGPVTIAVTPDSIADFAETSESFIIATSANPITGFTSGDIIVDDSAFAAATGSIGTWSVDLTGDSLGIELTYTPGDPNSYAGWISGFFPGETDELIIGIDADPDGDGVDNGVENFLGTDPSTFSAGLVPVSASGGSLTASHTRSNSLATDLSATYEWSSDLVNWNDSGETDPNGVSADITTVVTDDQDAPLNDTVEVTAAITAGSTQRVFLRVHVTELP</sequence>
<dbReference type="Proteomes" id="UP000658278">
    <property type="component" value="Unassembled WGS sequence"/>
</dbReference>
<comment type="caution">
    <text evidence="3">The sequence shown here is derived from an EMBL/GenBank/DDBJ whole genome shotgun (WGS) entry which is preliminary data.</text>
</comment>